<organism evidence="12 13">
    <name type="scientific">Sphingobacterium wenxiniae</name>
    <dbReference type="NCBI Taxonomy" id="683125"/>
    <lineage>
        <taxon>Bacteria</taxon>
        <taxon>Pseudomonadati</taxon>
        <taxon>Bacteroidota</taxon>
        <taxon>Sphingobacteriia</taxon>
        <taxon>Sphingobacteriales</taxon>
        <taxon>Sphingobacteriaceae</taxon>
        <taxon>Sphingobacterium</taxon>
    </lineage>
</organism>
<gene>
    <name evidence="9" type="primary">mnmE</name>
    <name evidence="9" type="synonym">trmE</name>
    <name evidence="12" type="ORF">SAMN05660206_11758</name>
</gene>
<feature type="domain" description="TrmE-type G" evidence="11">
    <location>
        <begin position="223"/>
        <end position="391"/>
    </location>
</feature>
<dbReference type="CDD" id="cd04164">
    <property type="entry name" value="trmE"/>
    <property type="match status" value="1"/>
</dbReference>
<evidence type="ECO:0000256" key="9">
    <source>
        <dbReference type="HAMAP-Rule" id="MF_00379"/>
    </source>
</evidence>
<dbReference type="InterPro" id="IPR018948">
    <property type="entry name" value="GTP-bd_TrmE_N"/>
</dbReference>
<evidence type="ECO:0000256" key="1">
    <source>
        <dbReference type="ARBA" id="ARBA00011043"/>
    </source>
</evidence>
<keyword evidence="5 9" id="KW-0378">Hydrolase</keyword>
<dbReference type="SUPFAM" id="SSF52540">
    <property type="entry name" value="P-loop containing nucleoside triphosphate hydrolases"/>
    <property type="match status" value="1"/>
</dbReference>
<feature type="binding site" evidence="9">
    <location>
        <position position="252"/>
    </location>
    <ligand>
        <name>K(+)</name>
        <dbReference type="ChEBI" id="CHEBI:29103"/>
    </ligand>
</feature>
<dbReference type="PANTHER" id="PTHR42714">
    <property type="entry name" value="TRNA MODIFICATION GTPASE GTPBP3"/>
    <property type="match status" value="1"/>
</dbReference>
<evidence type="ECO:0000256" key="10">
    <source>
        <dbReference type="RuleBase" id="RU003313"/>
    </source>
</evidence>
<keyword evidence="6 9" id="KW-0460">Magnesium</keyword>
<evidence type="ECO:0000256" key="3">
    <source>
        <dbReference type="ARBA" id="ARBA00022723"/>
    </source>
</evidence>
<feature type="binding site" evidence="9">
    <location>
        <position position="257"/>
    </location>
    <ligand>
        <name>K(+)</name>
        <dbReference type="ChEBI" id="CHEBI:29103"/>
    </ligand>
</feature>
<dbReference type="Gene3D" id="1.20.120.430">
    <property type="entry name" value="tRNA modification GTPase MnmE domain 2"/>
    <property type="match status" value="1"/>
</dbReference>
<feature type="binding site" evidence="9">
    <location>
        <position position="233"/>
    </location>
    <ligand>
        <name>K(+)</name>
        <dbReference type="ChEBI" id="CHEBI:29103"/>
    </ligand>
</feature>
<evidence type="ECO:0000256" key="8">
    <source>
        <dbReference type="ARBA" id="ARBA00023134"/>
    </source>
</evidence>
<dbReference type="Pfam" id="PF12631">
    <property type="entry name" value="MnmE_helical"/>
    <property type="match status" value="1"/>
</dbReference>
<keyword evidence="2 9" id="KW-0819">tRNA processing</keyword>
<dbReference type="HAMAP" id="MF_00379">
    <property type="entry name" value="GTPase_MnmE"/>
    <property type="match status" value="1"/>
</dbReference>
<keyword evidence="9" id="KW-0963">Cytoplasm</keyword>
<dbReference type="InterPro" id="IPR031168">
    <property type="entry name" value="G_TrmE"/>
</dbReference>
<dbReference type="GO" id="GO:0002098">
    <property type="term" value="P:tRNA wobble uridine modification"/>
    <property type="evidence" value="ECO:0007669"/>
    <property type="project" value="TreeGrafter"/>
</dbReference>
<feature type="binding site" evidence="9">
    <location>
        <begin position="233"/>
        <end position="238"/>
    </location>
    <ligand>
        <name>GTP</name>
        <dbReference type="ChEBI" id="CHEBI:37565"/>
    </ligand>
</feature>
<evidence type="ECO:0000313" key="12">
    <source>
        <dbReference type="EMBL" id="SFT17273.1"/>
    </source>
</evidence>
<dbReference type="EC" id="3.6.-.-" evidence="9"/>
<dbReference type="PROSITE" id="PS51709">
    <property type="entry name" value="G_TRME"/>
    <property type="match status" value="1"/>
</dbReference>
<dbReference type="AlphaFoldDB" id="A0A1I6VU56"/>
<feature type="binding site" evidence="9">
    <location>
        <position position="237"/>
    </location>
    <ligand>
        <name>Mg(2+)</name>
        <dbReference type="ChEBI" id="CHEBI:18420"/>
    </ligand>
</feature>
<dbReference type="InterPro" id="IPR005225">
    <property type="entry name" value="Small_GTP-bd"/>
</dbReference>
<dbReference type="GO" id="GO:0003924">
    <property type="term" value="F:GTPase activity"/>
    <property type="evidence" value="ECO:0007669"/>
    <property type="project" value="UniProtKB-UniRule"/>
</dbReference>
<dbReference type="GO" id="GO:0030488">
    <property type="term" value="P:tRNA methylation"/>
    <property type="evidence" value="ECO:0007669"/>
    <property type="project" value="TreeGrafter"/>
</dbReference>
<dbReference type="Gene3D" id="3.40.50.300">
    <property type="entry name" value="P-loop containing nucleotide triphosphate hydrolases"/>
    <property type="match status" value="1"/>
</dbReference>
<comment type="cofactor">
    <cofactor evidence="9">
        <name>K(+)</name>
        <dbReference type="ChEBI" id="CHEBI:29103"/>
    </cofactor>
    <text evidence="9">Binds 1 potassium ion per subunit.</text>
</comment>
<evidence type="ECO:0000256" key="4">
    <source>
        <dbReference type="ARBA" id="ARBA00022741"/>
    </source>
</evidence>
<comment type="similarity">
    <text evidence="1 9 10">Belongs to the TRAFAC class TrmE-Era-EngA-EngB-Septin-like GTPase superfamily. TrmE GTPase family.</text>
</comment>
<keyword evidence="4 9" id="KW-0547">Nucleotide-binding</keyword>
<dbReference type="CDD" id="cd14858">
    <property type="entry name" value="TrmE_N"/>
    <property type="match status" value="1"/>
</dbReference>
<dbReference type="InterPro" id="IPR006073">
    <property type="entry name" value="GTP-bd"/>
</dbReference>
<comment type="caution">
    <text evidence="9">Lacks conserved residue(s) required for the propagation of feature annotation.</text>
</comment>
<dbReference type="InterPro" id="IPR027266">
    <property type="entry name" value="TrmE/GcvT-like"/>
</dbReference>
<keyword evidence="3 9" id="KW-0479">Metal-binding</keyword>
<dbReference type="GO" id="GO:0005829">
    <property type="term" value="C:cytosol"/>
    <property type="evidence" value="ECO:0007669"/>
    <property type="project" value="TreeGrafter"/>
</dbReference>
<reference evidence="12 13" key="1">
    <citation type="submission" date="2016-10" db="EMBL/GenBank/DDBJ databases">
        <authorList>
            <person name="de Groot N.N."/>
        </authorList>
    </citation>
    <scope>NUCLEOTIDE SEQUENCE [LARGE SCALE GENOMIC DNA]</scope>
    <source>
        <strain evidence="12 13">DSM 22789</strain>
    </source>
</reference>
<evidence type="ECO:0000256" key="7">
    <source>
        <dbReference type="ARBA" id="ARBA00022958"/>
    </source>
</evidence>
<keyword evidence="7 9" id="KW-0630">Potassium</keyword>
<dbReference type="Pfam" id="PF01926">
    <property type="entry name" value="MMR_HSR1"/>
    <property type="match status" value="1"/>
</dbReference>
<feature type="binding site" evidence="9">
    <location>
        <begin position="277"/>
        <end position="280"/>
    </location>
    <ligand>
        <name>GTP</name>
        <dbReference type="ChEBI" id="CHEBI:37565"/>
    </ligand>
</feature>
<dbReference type="RefSeq" id="WP_093367625.1">
    <property type="nucleotide sequence ID" value="NZ_FOZZ01000017.1"/>
</dbReference>
<protein>
    <recommendedName>
        <fullName evidence="9">tRNA modification GTPase MnmE</fullName>
        <ecNumber evidence="9">3.6.-.-</ecNumber>
    </recommendedName>
</protein>
<evidence type="ECO:0000256" key="6">
    <source>
        <dbReference type="ARBA" id="ARBA00022842"/>
    </source>
</evidence>
<dbReference type="InterPro" id="IPR004520">
    <property type="entry name" value="GTPase_MnmE"/>
</dbReference>
<dbReference type="Gene3D" id="3.30.1360.120">
    <property type="entry name" value="Probable tRNA modification gtpase trme, domain 1"/>
    <property type="match status" value="1"/>
</dbReference>
<proteinExistence type="inferred from homology"/>
<dbReference type="OrthoDB" id="9805918at2"/>
<dbReference type="NCBIfam" id="NF003661">
    <property type="entry name" value="PRK05291.1-3"/>
    <property type="match status" value="1"/>
</dbReference>
<dbReference type="NCBIfam" id="TIGR00450">
    <property type="entry name" value="mnmE_trmE_thdF"/>
    <property type="match status" value="1"/>
</dbReference>
<feature type="binding site" evidence="9">
    <location>
        <begin position="252"/>
        <end position="258"/>
    </location>
    <ligand>
        <name>GTP</name>
        <dbReference type="ChEBI" id="CHEBI:37565"/>
    </ligand>
</feature>
<evidence type="ECO:0000256" key="5">
    <source>
        <dbReference type="ARBA" id="ARBA00022801"/>
    </source>
</evidence>
<keyword evidence="8 9" id="KW-0342">GTP-binding</keyword>
<keyword evidence="13" id="KW-1185">Reference proteome</keyword>
<dbReference type="Pfam" id="PF10396">
    <property type="entry name" value="TrmE_N"/>
    <property type="match status" value="1"/>
</dbReference>
<dbReference type="NCBIfam" id="TIGR00231">
    <property type="entry name" value="small_GTP"/>
    <property type="match status" value="1"/>
</dbReference>
<evidence type="ECO:0000256" key="2">
    <source>
        <dbReference type="ARBA" id="ARBA00022694"/>
    </source>
</evidence>
<comment type="subunit">
    <text evidence="9">Homodimer. Heterotetramer of two MnmE and two MnmG subunits.</text>
</comment>
<dbReference type="GO" id="GO:0046872">
    <property type="term" value="F:metal ion binding"/>
    <property type="evidence" value="ECO:0007669"/>
    <property type="project" value="UniProtKB-KW"/>
</dbReference>
<feature type="binding site" evidence="9">
    <location>
        <position position="254"/>
    </location>
    <ligand>
        <name>K(+)</name>
        <dbReference type="ChEBI" id="CHEBI:29103"/>
    </ligand>
</feature>
<dbReference type="STRING" id="683125.SAMN05660206_11758"/>
<dbReference type="FunFam" id="3.30.1360.120:FF:000003">
    <property type="entry name" value="tRNA modification GTPase MnmE"/>
    <property type="match status" value="1"/>
</dbReference>
<name>A0A1I6VU56_9SPHI</name>
<dbReference type="InterPro" id="IPR027368">
    <property type="entry name" value="MnmE_dom2"/>
</dbReference>
<comment type="subcellular location">
    <subcellularLocation>
        <location evidence="9">Cytoplasm</location>
    </subcellularLocation>
</comment>
<accession>A0A1I6VU56</accession>
<evidence type="ECO:0000313" key="13">
    <source>
        <dbReference type="Proteomes" id="UP000198785"/>
    </source>
</evidence>
<dbReference type="PANTHER" id="PTHR42714:SF2">
    <property type="entry name" value="TRNA MODIFICATION GTPASE GTPBP3, MITOCHONDRIAL"/>
    <property type="match status" value="1"/>
</dbReference>
<dbReference type="InterPro" id="IPR027417">
    <property type="entry name" value="P-loop_NTPase"/>
</dbReference>
<sequence length="469" mass="51628">MSTALISSDTIIALATSLGTNGAIAVIRLSGLEAVRITNEVFKGKDLTKQASHTIHFGTIRDDGEIIDEVLVSLFIAPHSYTKEDVVEISTHNSKYIIERIINLLIKKGARAANPGEFTLRAFMNGGLDLAQAEAVADLIASENKASHEVAMNQMRGGISNKLQEMRDKLINFTALLELELDFSEEDVEFADREQFQALITELKTHIYRLIDSFTYGNAIKNGVPVAIIGKPNAGKSTLLNTLLDEERAIVSDIAGTTRDTIEETLNIDGITFRFIDTAGLRDTEDTIEAIGVTKAKEKAKQAKVLLYMYDEFDNTAEEVINQVKSLYFDGLKVILVRNKIDRKGGYFENVMDQAIKEALFTAYTDTLVAISAKDADSVRPLKDILVNAIKDSQLEGQQIITNTRHLEALQLAYDALEQVEFGMASGLPGDLLAHQVRTALRHISSITGDIDIDRDILGTIFGKFCIGK</sequence>
<dbReference type="SUPFAM" id="SSF116878">
    <property type="entry name" value="TrmE connector domain"/>
    <property type="match status" value="1"/>
</dbReference>
<dbReference type="Proteomes" id="UP000198785">
    <property type="component" value="Unassembled WGS sequence"/>
</dbReference>
<feature type="binding site" evidence="9">
    <location>
        <position position="258"/>
    </location>
    <ligand>
        <name>Mg(2+)</name>
        <dbReference type="ChEBI" id="CHEBI:18420"/>
    </ligand>
</feature>
<dbReference type="GO" id="GO:0042802">
    <property type="term" value="F:identical protein binding"/>
    <property type="evidence" value="ECO:0007669"/>
    <property type="project" value="UniProtKB-ARBA"/>
</dbReference>
<dbReference type="InterPro" id="IPR025867">
    <property type="entry name" value="MnmE_helical"/>
</dbReference>
<evidence type="ECO:0000259" key="11">
    <source>
        <dbReference type="PROSITE" id="PS51709"/>
    </source>
</evidence>
<comment type="function">
    <text evidence="9">Exhibits a very high intrinsic GTPase hydrolysis rate. Involved in the addition of a carboxymethylaminomethyl (cmnm) group at the wobble position (U34) of certain tRNAs, forming tRNA-cmnm(5)s(2)U34.</text>
</comment>
<dbReference type="GO" id="GO:0005525">
    <property type="term" value="F:GTP binding"/>
    <property type="evidence" value="ECO:0007669"/>
    <property type="project" value="UniProtKB-UniRule"/>
</dbReference>
<dbReference type="EMBL" id="FOZZ01000017">
    <property type="protein sequence ID" value="SFT17273.1"/>
    <property type="molecule type" value="Genomic_DNA"/>
</dbReference>